<reference evidence="2" key="1">
    <citation type="submission" date="2021-06" db="EMBL/GenBank/DDBJ databases">
        <authorList>
            <person name="Kallberg Y."/>
            <person name="Tangrot J."/>
            <person name="Rosling A."/>
        </authorList>
    </citation>
    <scope>NUCLEOTIDE SEQUENCE</scope>
    <source>
        <strain evidence="2">IN212</strain>
    </source>
</reference>
<dbReference type="Proteomes" id="UP000789396">
    <property type="component" value="Unassembled WGS sequence"/>
</dbReference>
<evidence type="ECO:0000313" key="2">
    <source>
        <dbReference type="EMBL" id="CAG8683186.1"/>
    </source>
</evidence>
<organism evidence="2 3">
    <name type="scientific">Racocetra fulgida</name>
    <dbReference type="NCBI Taxonomy" id="60492"/>
    <lineage>
        <taxon>Eukaryota</taxon>
        <taxon>Fungi</taxon>
        <taxon>Fungi incertae sedis</taxon>
        <taxon>Mucoromycota</taxon>
        <taxon>Glomeromycotina</taxon>
        <taxon>Glomeromycetes</taxon>
        <taxon>Diversisporales</taxon>
        <taxon>Gigasporaceae</taxon>
        <taxon>Racocetra</taxon>
    </lineage>
</organism>
<dbReference type="AlphaFoldDB" id="A0A9N9EK44"/>
<feature type="region of interest" description="Disordered" evidence="1">
    <location>
        <begin position="172"/>
        <end position="195"/>
    </location>
</feature>
<protein>
    <submittedName>
        <fullName evidence="2">16582_t:CDS:1</fullName>
    </submittedName>
</protein>
<evidence type="ECO:0000313" key="3">
    <source>
        <dbReference type="Proteomes" id="UP000789396"/>
    </source>
</evidence>
<accession>A0A9N9EK44</accession>
<dbReference type="OrthoDB" id="2422744at2759"/>
<sequence>MTTIIDVSGSRGADGLNGNHAVIYRSFDGNHGSDATNPTKGGDAGDGGNGGIGGDVAFILGDGEMGCPGLDATLGGTITLHMDDTDSGLLVLFVIAWTPRISYCLDVYGGRGGNITISFTILQIATKTMCNNTANYPNIGNAGRHGTPGTAYTVIIFSSGGPGGPGGDCYADTTGGRDCSGSPGPDGESGLRPSFTLYDSKPGKDGILRFLIKNR</sequence>
<comment type="caution">
    <text evidence="2">The sequence shown here is derived from an EMBL/GenBank/DDBJ whole genome shotgun (WGS) entry which is preliminary data.</text>
</comment>
<evidence type="ECO:0000256" key="1">
    <source>
        <dbReference type="SAM" id="MobiDB-lite"/>
    </source>
</evidence>
<keyword evidence="3" id="KW-1185">Reference proteome</keyword>
<gene>
    <name evidence="2" type="ORF">RFULGI_LOCUS9698</name>
</gene>
<proteinExistence type="predicted"/>
<dbReference type="EMBL" id="CAJVPZ010017913">
    <property type="protein sequence ID" value="CAG8683186.1"/>
    <property type="molecule type" value="Genomic_DNA"/>
</dbReference>
<name>A0A9N9EK44_9GLOM</name>